<reference evidence="1 2" key="1">
    <citation type="submission" date="2022-03" db="EMBL/GenBank/DDBJ databases">
        <title>Chryseobacterium sp. isolated from particulate matters in swine house.</title>
        <authorList>
            <person name="Won M."/>
            <person name="Kim S.-J."/>
            <person name="Kwon S.-W."/>
        </authorList>
    </citation>
    <scope>NUCLEOTIDE SEQUENCE [LARGE SCALE GENOMIC DNA]</scope>
    <source>
        <strain evidence="1 2">SC2-2</strain>
    </source>
</reference>
<accession>A0ABY4BM03</accession>
<dbReference type="Proteomes" id="UP000831460">
    <property type="component" value="Chromosome"/>
</dbReference>
<proteinExistence type="predicted"/>
<dbReference type="RefSeq" id="WP_243548246.1">
    <property type="nucleotide sequence ID" value="NZ_CP094532.1"/>
</dbReference>
<evidence type="ECO:0008006" key="3">
    <source>
        <dbReference type="Google" id="ProtNLM"/>
    </source>
</evidence>
<organism evidence="1 2">
    <name type="scientific">Chryseobacterium suipulveris</name>
    <dbReference type="NCBI Taxonomy" id="2929800"/>
    <lineage>
        <taxon>Bacteria</taxon>
        <taxon>Pseudomonadati</taxon>
        <taxon>Bacteroidota</taxon>
        <taxon>Flavobacteriia</taxon>
        <taxon>Flavobacteriales</taxon>
        <taxon>Weeksellaceae</taxon>
        <taxon>Chryseobacterium group</taxon>
        <taxon>Chryseobacterium</taxon>
    </lineage>
</organism>
<name>A0ABY4BM03_9FLAO</name>
<evidence type="ECO:0000313" key="2">
    <source>
        <dbReference type="Proteomes" id="UP000831460"/>
    </source>
</evidence>
<gene>
    <name evidence="1" type="ORF">MTP09_09875</name>
</gene>
<protein>
    <recommendedName>
        <fullName evidence="3">T9SS C-terminal target domain-containing protein</fullName>
    </recommendedName>
</protein>
<sequence length="158" mass="17546">MRRAIQFFAIVSSTLFFSQRPQIAIAQPPAADPSVVIFAYDDSGNQIFRGPDGIVCVSCRPSEQTPSSVSEIVANNIKAGPVPVKDNLTVIWDLSIQDYIVSIELLPYNAFTIYEAVNIRSLPSNSYVFKMGHLPYGVYYLRFNLSDGGVYNRTVTKN</sequence>
<dbReference type="EMBL" id="CP094532">
    <property type="protein sequence ID" value="UOE40221.1"/>
    <property type="molecule type" value="Genomic_DNA"/>
</dbReference>
<evidence type="ECO:0000313" key="1">
    <source>
        <dbReference type="EMBL" id="UOE40221.1"/>
    </source>
</evidence>
<keyword evidence="2" id="KW-1185">Reference proteome</keyword>